<dbReference type="EMBL" id="CP012333">
    <property type="protein sequence ID" value="AKU99599.1"/>
    <property type="molecule type" value="Genomic_DNA"/>
</dbReference>
<dbReference type="Proteomes" id="UP000064967">
    <property type="component" value="Chromosome"/>
</dbReference>
<organism evidence="2 3">
    <name type="scientific">Labilithrix luteola</name>
    <dbReference type="NCBI Taxonomy" id="1391654"/>
    <lineage>
        <taxon>Bacteria</taxon>
        <taxon>Pseudomonadati</taxon>
        <taxon>Myxococcota</taxon>
        <taxon>Polyangia</taxon>
        <taxon>Polyangiales</taxon>
        <taxon>Labilitrichaceae</taxon>
        <taxon>Labilithrix</taxon>
    </lineage>
</organism>
<dbReference type="GO" id="GO:0005840">
    <property type="term" value="C:ribosome"/>
    <property type="evidence" value="ECO:0007669"/>
    <property type="project" value="InterPro"/>
</dbReference>
<name>A0A0K1Q2I7_9BACT</name>
<proteinExistence type="predicted"/>
<dbReference type="PROSITE" id="PS00467">
    <property type="entry name" value="RIBOSOMAL_L2"/>
    <property type="match status" value="1"/>
</dbReference>
<keyword evidence="3" id="KW-1185">Reference proteome</keyword>
<accession>A0A0K1Q2I7</accession>
<dbReference type="InterPro" id="IPR022671">
    <property type="entry name" value="Ribosomal_uL2_CS"/>
</dbReference>
<protein>
    <submittedName>
        <fullName evidence="2">Uncharacterized protein</fullName>
    </submittedName>
</protein>
<dbReference type="STRING" id="1391654.AKJ09_06263"/>
<reference evidence="2 3" key="1">
    <citation type="submission" date="2015-08" db="EMBL/GenBank/DDBJ databases">
        <authorList>
            <person name="Babu N.S."/>
            <person name="Beckwith C.J."/>
            <person name="Beseler K.G."/>
            <person name="Brison A."/>
            <person name="Carone J.V."/>
            <person name="Caskin T.P."/>
            <person name="Diamond M."/>
            <person name="Durham M.E."/>
            <person name="Foxe J.M."/>
            <person name="Go M."/>
            <person name="Henderson B.A."/>
            <person name="Jones I.B."/>
            <person name="McGettigan J.A."/>
            <person name="Micheletti S.J."/>
            <person name="Nasrallah M.E."/>
            <person name="Ortiz D."/>
            <person name="Piller C.R."/>
            <person name="Privatt S.R."/>
            <person name="Schneider S.L."/>
            <person name="Sharp S."/>
            <person name="Smith T.C."/>
            <person name="Stanton J.D."/>
            <person name="Ullery H.E."/>
            <person name="Wilson R.J."/>
            <person name="Serrano M.G."/>
            <person name="Buck G."/>
            <person name="Lee V."/>
            <person name="Wang Y."/>
            <person name="Carvalho R."/>
            <person name="Voegtly L."/>
            <person name="Shi R."/>
            <person name="Duckworth R."/>
            <person name="Johnson A."/>
            <person name="Loviza R."/>
            <person name="Walstead R."/>
            <person name="Shah Z."/>
            <person name="Kiflezghi M."/>
            <person name="Wade K."/>
            <person name="Ball S.L."/>
            <person name="Bradley K.W."/>
            <person name="Asai D.J."/>
            <person name="Bowman C.A."/>
            <person name="Russell D.A."/>
            <person name="Pope W.H."/>
            <person name="Jacobs-Sera D."/>
            <person name="Hendrix R.W."/>
            <person name="Hatfull G.F."/>
        </authorList>
    </citation>
    <scope>NUCLEOTIDE SEQUENCE [LARGE SCALE GENOMIC DNA]</scope>
    <source>
        <strain evidence="2 3">DSM 27648</strain>
    </source>
</reference>
<gene>
    <name evidence="2" type="ORF">AKJ09_06263</name>
</gene>
<evidence type="ECO:0000313" key="2">
    <source>
        <dbReference type="EMBL" id="AKU99599.1"/>
    </source>
</evidence>
<evidence type="ECO:0000256" key="1">
    <source>
        <dbReference type="SAM" id="MobiDB-lite"/>
    </source>
</evidence>
<dbReference type="GO" id="GO:0006412">
    <property type="term" value="P:translation"/>
    <property type="evidence" value="ECO:0007669"/>
    <property type="project" value="InterPro"/>
</dbReference>
<feature type="region of interest" description="Disordered" evidence="1">
    <location>
        <begin position="1"/>
        <end position="38"/>
    </location>
</feature>
<evidence type="ECO:0000313" key="3">
    <source>
        <dbReference type="Proteomes" id="UP000064967"/>
    </source>
</evidence>
<dbReference type="AlphaFoldDB" id="A0A0K1Q2I7"/>
<dbReference type="KEGG" id="llu:AKJ09_06263"/>
<sequence length="38" mass="4280">MSTTSARDAERPTQRGVTMNPFDRNRRATGRALDPFAK</sequence>
<dbReference type="GO" id="GO:0003735">
    <property type="term" value="F:structural constituent of ribosome"/>
    <property type="evidence" value="ECO:0007669"/>
    <property type="project" value="InterPro"/>
</dbReference>